<feature type="non-terminal residue" evidence="1">
    <location>
        <position position="57"/>
    </location>
</feature>
<sequence length="57" mass="6632">MSWFSTSLVDDVRFWLLTLPCLVWNFERETSALKPKSLPFCHSAYHTNVAESPDFPL</sequence>
<keyword evidence="2" id="KW-1185">Reference proteome</keyword>
<evidence type="ECO:0000313" key="2">
    <source>
        <dbReference type="Proteomes" id="UP001381693"/>
    </source>
</evidence>
<dbReference type="Proteomes" id="UP001381693">
    <property type="component" value="Unassembled WGS sequence"/>
</dbReference>
<gene>
    <name evidence="1" type="ORF">SK128_003950</name>
</gene>
<comment type="caution">
    <text evidence="1">The sequence shown here is derived from an EMBL/GenBank/DDBJ whole genome shotgun (WGS) entry which is preliminary data.</text>
</comment>
<dbReference type="EMBL" id="JAXCGZ010009994">
    <property type="protein sequence ID" value="KAK7075917.1"/>
    <property type="molecule type" value="Genomic_DNA"/>
</dbReference>
<dbReference type="AlphaFoldDB" id="A0AAN8X3N3"/>
<proteinExistence type="predicted"/>
<accession>A0AAN8X3N3</accession>
<reference evidence="1 2" key="1">
    <citation type="submission" date="2023-11" db="EMBL/GenBank/DDBJ databases">
        <title>Halocaridina rubra genome assembly.</title>
        <authorList>
            <person name="Smith C."/>
        </authorList>
    </citation>
    <scope>NUCLEOTIDE SEQUENCE [LARGE SCALE GENOMIC DNA]</scope>
    <source>
        <strain evidence="1">EP-1</strain>
        <tissue evidence="1">Whole</tissue>
    </source>
</reference>
<name>A0AAN8X3N3_HALRR</name>
<organism evidence="1 2">
    <name type="scientific">Halocaridina rubra</name>
    <name type="common">Hawaiian red shrimp</name>
    <dbReference type="NCBI Taxonomy" id="373956"/>
    <lineage>
        <taxon>Eukaryota</taxon>
        <taxon>Metazoa</taxon>
        <taxon>Ecdysozoa</taxon>
        <taxon>Arthropoda</taxon>
        <taxon>Crustacea</taxon>
        <taxon>Multicrustacea</taxon>
        <taxon>Malacostraca</taxon>
        <taxon>Eumalacostraca</taxon>
        <taxon>Eucarida</taxon>
        <taxon>Decapoda</taxon>
        <taxon>Pleocyemata</taxon>
        <taxon>Caridea</taxon>
        <taxon>Atyoidea</taxon>
        <taxon>Atyidae</taxon>
        <taxon>Halocaridina</taxon>
    </lineage>
</organism>
<evidence type="ECO:0000313" key="1">
    <source>
        <dbReference type="EMBL" id="KAK7075917.1"/>
    </source>
</evidence>
<protein>
    <submittedName>
        <fullName evidence="1">Uncharacterized protein</fullName>
    </submittedName>
</protein>